<keyword evidence="3" id="KW-1185">Reference proteome</keyword>
<dbReference type="SMART" id="SM00368">
    <property type="entry name" value="LRR_RI"/>
    <property type="match status" value="6"/>
</dbReference>
<dbReference type="Gene3D" id="3.80.10.10">
    <property type="entry name" value="Ribonuclease Inhibitor"/>
    <property type="match status" value="2"/>
</dbReference>
<dbReference type="PANTHER" id="PTHR24114">
    <property type="entry name" value="LEUCINE RICH REPEAT FAMILY PROTEIN"/>
    <property type="match status" value="1"/>
</dbReference>
<feature type="compositionally biased region" description="Basic and acidic residues" evidence="1">
    <location>
        <begin position="85"/>
        <end position="96"/>
    </location>
</feature>
<feature type="region of interest" description="Disordered" evidence="1">
    <location>
        <begin position="1"/>
        <end position="115"/>
    </location>
</feature>
<evidence type="ECO:0000313" key="2">
    <source>
        <dbReference type="EMBL" id="TMW67056.1"/>
    </source>
</evidence>
<comment type="caution">
    <text evidence="2">The sequence shown here is derived from an EMBL/GenBank/DDBJ whole genome shotgun (WGS) entry which is preliminary data.</text>
</comment>
<dbReference type="PANTHER" id="PTHR24114:SF2">
    <property type="entry name" value="F-BOX DOMAIN-CONTAINING PROTEIN-RELATED"/>
    <property type="match status" value="1"/>
</dbReference>
<feature type="compositionally biased region" description="Low complexity" evidence="1">
    <location>
        <begin position="1043"/>
        <end position="1053"/>
    </location>
</feature>
<dbReference type="AlphaFoldDB" id="A0A8K1CNT7"/>
<feature type="compositionally biased region" description="Acidic residues" evidence="1">
    <location>
        <begin position="1057"/>
        <end position="1072"/>
    </location>
</feature>
<dbReference type="OrthoDB" id="120976at2759"/>
<feature type="region of interest" description="Disordered" evidence="1">
    <location>
        <begin position="205"/>
        <end position="225"/>
    </location>
</feature>
<accession>A0A8K1CNT7</accession>
<dbReference type="EMBL" id="SPLM01000006">
    <property type="protein sequence ID" value="TMW67056.1"/>
    <property type="molecule type" value="Genomic_DNA"/>
</dbReference>
<name>A0A8K1CNT7_PYTOL</name>
<dbReference type="InterPro" id="IPR052394">
    <property type="entry name" value="LRR-containing"/>
</dbReference>
<sequence>MKDEFKALVPTAPSARRTPPSVAVTSHTRLSDGERGARGLAQASPRTKLLQQSNVEASAPPQQSTASQQDGDNVSKTFLTALDTPKQRANEPERPSKGHLLRPPSPLEAADAGKVSRISDSEPVVANYVGGDAVQKFWQLFHREDAVMNTHSVPTTRQEDHRALVLPTVGDRPRSARTTYLAAVRKLHLTPEPMGIVRRRANEKGLSSSVSATSSSNSSCTGGNSTQEINLSSYHMGDAYGMAFSESFALVPGVEALNIASNRISDDTAARILTNALQSPVISTLQALNLSNNALGSKAARAVATLLRTSKTLVTLNLTQNRLKDRDITLLCDALQKNQTLARVHLSKNTFGIPGMVAIAKFLEENAKIEEVYLAWNNIRGLGALKLAEALKFHASLRVLDVSWNALHSNELLAPRAIITALSDSIANNKVLAHLDLSNNHLDMEDCGIFARYLAQNQTLIGLHMSGNCGIMDTRGFLIPKQTTCKLLDQHKPFSIAVFEEAMNETGSGSVPSHLVQLVDKYCWYCGQWSEYRFAWQPTATCGPFAGSDRSTITSDMIVKLHVSHDDWRGIEMDRRDDGSFSAYRILPPGKTEYFFTVTDKNDPHKVSYHYIKEKRHTRLVHHLAGRADATFGTLSRVNQLRNARREGRDPCNTMHPRTAKTNERVSRWDINRSVFSRRRRETLQHSFTDTDAFIQKACAADWRQGKVDRFVKDASRRKEVEMFVTKNFRTISNIYRKYCGHNILTSLAAVAAITPTVANQLQNDIISVPWSGYMEFLSEGRILDENSEYCRYADLENVFVAANLELTQEAKEKDNPDRSLTRFEFLEVVIRIAINKFHRTGVSDTPVRAVEKLLLEHLVPICPEDPNEFRTRFLYTEEVSEIFSEHIVLLQDVYNSNMGKFCKPGEKKGMQLVEFLTILEKYQVYNDIFRIRDVKDPFLACKLVVLDEMATVGHKKLLMTDFMEVLLRIAVLRYPPRPVALAEVAKSLQKLFLNHFYRHEAMLEQFRDTVDQAVVQQRIEEFADAINGQTRKGRGRGKRGSSARSSKTATTGIAETSDEDSDDSDDDETNDDPSPPVAISTESQESEMAAAVIADADASEASVTTDTQPVDPAQGN</sequence>
<organism evidence="2 3">
    <name type="scientific">Pythium oligandrum</name>
    <name type="common">Mycoparasitic fungus</name>
    <dbReference type="NCBI Taxonomy" id="41045"/>
    <lineage>
        <taxon>Eukaryota</taxon>
        <taxon>Sar</taxon>
        <taxon>Stramenopiles</taxon>
        <taxon>Oomycota</taxon>
        <taxon>Peronosporomycetes</taxon>
        <taxon>Pythiales</taxon>
        <taxon>Pythiaceae</taxon>
        <taxon>Pythium</taxon>
    </lineage>
</organism>
<proteinExistence type="predicted"/>
<feature type="compositionally biased region" description="Low complexity" evidence="1">
    <location>
        <begin position="57"/>
        <end position="69"/>
    </location>
</feature>
<feature type="region of interest" description="Disordered" evidence="1">
    <location>
        <begin position="1027"/>
        <end position="1117"/>
    </location>
</feature>
<feature type="compositionally biased region" description="Basic residues" evidence="1">
    <location>
        <begin position="1032"/>
        <end position="1042"/>
    </location>
</feature>
<evidence type="ECO:0000313" key="3">
    <source>
        <dbReference type="Proteomes" id="UP000794436"/>
    </source>
</evidence>
<dbReference type="SUPFAM" id="SSF52047">
    <property type="entry name" value="RNI-like"/>
    <property type="match status" value="1"/>
</dbReference>
<dbReference type="InterPro" id="IPR032675">
    <property type="entry name" value="LRR_dom_sf"/>
</dbReference>
<gene>
    <name evidence="2" type="ORF">Poli38472_012172</name>
</gene>
<feature type="compositionally biased region" description="Low complexity" evidence="1">
    <location>
        <begin position="207"/>
        <end position="225"/>
    </location>
</feature>
<reference evidence="2" key="1">
    <citation type="submission" date="2019-03" db="EMBL/GenBank/DDBJ databases">
        <title>Long read genome sequence of the mycoparasitic Pythium oligandrum ATCC 38472 isolated from sugarbeet rhizosphere.</title>
        <authorList>
            <person name="Gaulin E."/>
        </authorList>
    </citation>
    <scope>NUCLEOTIDE SEQUENCE</scope>
    <source>
        <strain evidence="2">ATCC 38472_TT</strain>
    </source>
</reference>
<dbReference type="InterPro" id="IPR001611">
    <property type="entry name" value="Leu-rich_rpt"/>
</dbReference>
<dbReference type="Proteomes" id="UP000794436">
    <property type="component" value="Unassembled WGS sequence"/>
</dbReference>
<dbReference type="Pfam" id="PF13516">
    <property type="entry name" value="LRR_6"/>
    <property type="match status" value="2"/>
</dbReference>
<feature type="compositionally biased region" description="Low complexity" evidence="1">
    <location>
        <begin position="1087"/>
        <end position="1104"/>
    </location>
</feature>
<protein>
    <submittedName>
        <fullName evidence="2">Uncharacterized protein</fullName>
    </submittedName>
</protein>
<evidence type="ECO:0000256" key="1">
    <source>
        <dbReference type="SAM" id="MobiDB-lite"/>
    </source>
</evidence>